<name>A0A8J3QAZ3_9ACTN</name>
<comment type="caution">
    <text evidence="1">The sequence shown here is derived from an EMBL/GenBank/DDBJ whole genome shotgun (WGS) entry which is preliminary data.</text>
</comment>
<reference evidence="1" key="1">
    <citation type="submission" date="2021-01" db="EMBL/GenBank/DDBJ databases">
        <title>Whole genome shotgun sequence of Rhizocola hellebori NBRC 109834.</title>
        <authorList>
            <person name="Komaki H."/>
            <person name="Tamura T."/>
        </authorList>
    </citation>
    <scope>NUCLEOTIDE SEQUENCE</scope>
    <source>
        <strain evidence="1">NBRC 109834</strain>
    </source>
</reference>
<protein>
    <recommendedName>
        <fullName evidence="3">DUF2795 domain-containing protein</fullName>
    </recommendedName>
</protein>
<dbReference type="RefSeq" id="WP_203910191.1">
    <property type="nucleotide sequence ID" value="NZ_BONY01000026.1"/>
</dbReference>
<organism evidence="1 2">
    <name type="scientific">Rhizocola hellebori</name>
    <dbReference type="NCBI Taxonomy" id="1392758"/>
    <lineage>
        <taxon>Bacteria</taxon>
        <taxon>Bacillati</taxon>
        <taxon>Actinomycetota</taxon>
        <taxon>Actinomycetes</taxon>
        <taxon>Micromonosporales</taxon>
        <taxon>Micromonosporaceae</taxon>
        <taxon>Rhizocola</taxon>
    </lineage>
</organism>
<dbReference type="AlphaFoldDB" id="A0A8J3QAZ3"/>
<sequence length="67" mass="7568">MRFSPHFLKYLHPEIFPAQRDTLISAAIKAGAPDEVLEKLGAVDSQEEFTLRRLAQALAETRLSESR</sequence>
<evidence type="ECO:0000313" key="1">
    <source>
        <dbReference type="EMBL" id="GIH06383.1"/>
    </source>
</evidence>
<dbReference type="Proteomes" id="UP000612899">
    <property type="component" value="Unassembled WGS sequence"/>
</dbReference>
<gene>
    <name evidence="1" type="ORF">Rhe02_44500</name>
</gene>
<dbReference type="Pfam" id="PF11387">
    <property type="entry name" value="DUF2795"/>
    <property type="match status" value="1"/>
</dbReference>
<dbReference type="InterPro" id="IPR021527">
    <property type="entry name" value="DUF2795"/>
</dbReference>
<evidence type="ECO:0000313" key="2">
    <source>
        <dbReference type="Proteomes" id="UP000612899"/>
    </source>
</evidence>
<evidence type="ECO:0008006" key="3">
    <source>
        <dbReference type="Google" id="ProtNLM"/>
    </source>
</evidence>
<accession>A0A8J3QAZ3</accession>
<dbReference type="EMBL" id="BONY01000026">
    <property type="protein sequence ID" value="GIH06383.1"/>
    <property type="molecule type" value="Genomic_DNA"/>
</dbReference>
<proteinExistence type="predicted"/>
<keyword evidence="2" id="KW-1185">Reference proteome</keyword>